<reference evidence="1 2" key="1">
    <citation type="submission" date="2019-03" db="EMBL/GenBank/DDBJ databases">
        <title>Subsurface microbial communities from deep shales in Ohio and West Virginia, USA.</title>
        <authorList>
            <person name="Wrighton K."/>
        </authorList>
    </citation>
    <scope>NUCLEOTIDE SEQUENCE [LARGE SCALE GENOMIC DNA]</scope>
    <source>
        <strain evidence="1 2">MA284_T2</strain>
    </source>
</reference>
<dbReference type="EMBL" id="SNWX01000016">
    <property type="protein sequence ID" value="TDO85909.1"/>
    <property type="molecule type" value="Genomic_DNA"/>
</dbReference>
<dbReference type="Gene3D" id="3.30.460.10">
    <property type="entry name" value="Beta Polymerase, domain 2"/>
    <property type="match status" value="1"/>
</dbReference>
<gene>
    <name evidence="1" type="ORF">DFR79_11636</name>
</gene>
<dbReference type="OrthoDB" id="383876at2"/>
<dbReference type="AlphaFoldDB" id="A0A4R6LL22"/>
<dbReference type="SUPFAM" id="SSF81301">
    <property type="entry name" value="Nucleotidyltransferase"/>
    <property type="match status" value="1"/>
</dbReference>
<dbReference type="InterPro" id="IPR043519">
    <property type="entry name" value="NT_sf"/>
</dbReference>
<evidence type="ECO:0008006" key="3">
    <source>
        <dbReference type="Google" id="ProtNLM"/>
    </source>
</evidence>
<protein>
    <recommendedName>
        <fullName evidence="3">Streptomycin adenylyltransferase</fullName>
    </recommendedName>
</protein>
<evidence type="ECO:0000313" key="1">
    <source>
        <dbReference type="EMBL" id="TDO85909.1"/>
    </source>
</evidence>
<evidence type="ECO:0000313" key="2">
    <source>
        <dbReference type="Proteomes" id="UP000295064"/>
    </source>
</evidence>
<accession>A0A4R6LL22</accession>
<organism evidence="1 2">
    <name type="scientific">Halanaerobium saccharolyticum</name>
    <dbReference type="NCBI Taxonomy" id="43595"/>
    <lineage>
        <taxon>Bacteria</taxon>
        <taxon>Bacillati</taxon>
        <taxon>Bacillota</taxon>
        <taxon>Clostridia</taxon>
        <taxon>Halanaerobiales</taxon>
        <taxon>Halanaerobiaceae</taxon>
        <taxon>Halanaerobium</taxon>
    </lineage>
</organism>
<dbReference type="Proteomes" id="UP000295064">
    <property type="component" value="Unassembled WGS sequence"/>
</dbReference>
<proteinExistence type="predicted"/>
<comment type="caution">
    <text evidence="1">The sequence shown here is derived from an EMBL/GenBank/DDBJ whole genome shotgun (WGS) entry which is preliminary data.</text>
</comment>
<sequence length="268" mass="31407">MELKNYHKFTKKLCQNLKPENDIIALLALGSMAEKDHDPDLWSDHDFSIIVKKGSQEKYINNLFWIPDNEEVLFTYKESANSRKIIFENMHLIEYAVFELENLKNLKINSYRLLIDKFEITDYIEKIRNDTSESSNLLEDNKVLMGNLLTNIFIGIGRYKRGEKISAHYFIKEKALRQLLLLIEKNIESSELNNLDNLDPFRRFEYNYPELTLEINQIIAAELFSAAEKILGFLNDYLSKIINSSQRNTIDLLSDYIKSDIRSDKFGS</sequence>
<dbReference type="RefSeq" id="WP_133515380.1">
    <property type="nucleotide sequence ID" value="NZ_SNWX01000016.1"/>
</dbReference>
<name>A0A4R6LL22_9FIRM</name>